<evidence type="ECO:0000313" key="3">
    <source>
        <dbReference type="Proteomes" id="UP000544872"/>
    </source>
</evidence>
<keyword evidence="1" id="KW-0831">Ubiquinone biosynthesis</keyword>
<dbReference type="GO" id="GO:0008233">
    <property type="term" value="F:peptidase activity"/>
    <property type="evidence" value="ECO:0007669"/>
    <property type="project" value="UniProtKB-KW"/>
</dbReference>
<accession>A0A7W9ZLB3</accession>
<comment type="function">
    <text evidence="1">Required for O(2)-independent ubiquinone (coenzyme Q) biosynthesis. Together with UbiU, is essential for the C6-hydroxylation reaction in the oxygen-independent ubiquinone biosynthesis pathway.</text>
</comment>
<reference evidence="2 3" key="1">
    <citation type="submission" date="2020-08" db="EMBL/GenBank/DDBJ databases">
        <title>Genomic Encyclopedia of Type Strains, Phase IV (KMG-IV): sequencing the most valuable type-strain genomes for metagenomic binning, comparative biology and taxonomic classification.</title>
        <authorList>
            <person name="Goeker M."/>
        </authorList>
    </citation>
    <scope>NUCLEOTIDE SEQUENCE [LARGE SCALE GENOMIC DNA]</scope>
    <source>
        <strain evidence="2 3">DSM 11590</strain>
    </source>
</reference>
<comment type="pathway">
    <text evidence="1">Cofactor biosynthesis; ubiquinone biosynthesis.</text>
</comment>
<feature type="binding site" evidence="1">
    <location>
        <position position="42"/>
    </location>
    <ligand>
        <name>[4Fe-4S] cluster</name>
        <dbReference type="ChEBI" id="CHEBI:49883"/>
    </ligand>
</feature>
<dbReference type="PANTHER" id="PTHR30217:SF11">
    <property type="entry name" value="UBIQUINONE BIOSYNTHESIS PROTEIN UBIV"/>
    <property type="match status" value="1"/>
</dbReference>
<comment type="subunit">
    <text evidence="1">Forms a heterodimer with UbiU.</text>
</comment>
<keyword evidence="1" id="KW-0479">Metal-binding</keyword>
<comment type="similarity">
    <text evidence="1">Belongs to the peptidase U32 family. UbiV subfamily.</text>
</comment>
<dbReference type="GO" id="GO:0046872">
    <property type="term" value="F:metal ion binding"/>
    <property type="evidence" value="ECO:0007669"/>
    <property type="project" value="UniProtKB-KW"/>
</dbReference>
<dbReference type="InterPro" id="IPR051454">
    <property type="entry name" value="RNA/ubiquinone_mod_enzymes"/>
</dbReference>
<dbReference type="GO" id="GO:0006744">
    <property type="term" value="P:ubiquinone biosynthetic process"/>
    <property type="evidence" value="ECO:0007669"/>
    <property type="project" value="UniProtKB-UniRule"/>
</dbReference>
<keyword evidence="1" id="KW-0411">Iron-sulfur</keyword>
<feature type="binding site" evidence="1">
    <location>
        <position position="175"/>
    </location>
    <ligand>
        <name>[4Fe-4S] cluster</name>
        <dbReference type="ChEBI" id="CHEBI:49883"/>
    </ligand>
</feature>
<keyword evidence="1" id="KW-0004">4Fe-4S</keyword>
<protein>
    <recommendedName>
        <fullName evidence="1">Ubiquinone biosynthesis protein UbiV</fullName>
    </recommendedName>
</protein>
<dbReference type="HAMAP" id="MF_02233">
    <property type="entry name" value="UbiV"/>
    <property type="match status" value="1"/>
</dbReference>
<dbReference type="InterPro" id="IPR001539">
    <property type="entry name" value="Peptidase_U32"/>
</dbReference>
<gene>
    <name evidence="1" type="primary">ubiV</name>
    <name evidence="2" type="ORF">FHS48_003820</name>
</gene>
<comment type="cofactor">
    <cofactor evidence="1">
        <name>[4Fe-4S] cluster</name>
        <dbReference type="ChEBI" id="CHEBI:49883"/>
    </cofactor>
</comment>
<dbReference type="NCBIfam" id="NF011991">
    <property type="entry name" value="PRK15447.1"/>
    <property type="match status" value="1"/>
</dbReference>
<proteinExistence type="inferred from homology"/>
<keyword evidence="2" id="KW-0645">Protease</keyword>
<dbReference type="GO" id="GO:0006508">
    <property type="term" value="P:proteolysis"/>
    <property type="evidence" value="ECO:0007669"/>
    <property type="project" value="UniProtKB-KW"/>
</dbReference>
<evidence type="ECO:0000256" key="1">
    <source>
        <dbReference type="HAMAP-Rule" id="MF_02233"/>
    </source>
</evidence>
<dbReference type="AlphaFoldDB" id="A0A7W9ZLB3"/>
<feature type="binding site" evidence="1">
    <location>
        <position position="192"/>
    </location>
    <ligand>
        <name>[4Fe-4S] cluster</name>
        <dbReference type="ChEBI" id="CHEBI:49883"/>
    </ligand>
</feature>
<name>A0A7W9ZLB3_NOVIT</name>
<dbReference type="PANTHER" id="PTHR30217">
    <property type="entry name" value="PEPTIDASE U32 FAMILY"/>
    <property type="match status" value="1"/>
</dbReference>
<keyword evidence="2" id="KW-0378">Hydrolase</keyword>
<evidence type="ECO:0000313" key="2">
    <source>
        <dbReference type="EMBL" id="MBB6212369.1"/>
    </source>
</evidence>
<feature type="binding site" evidence="1">
    <location>
        <position position="188"/>
    </location>
    <ligand>
        <name>[4Fe-4S] cluster</name>
        <dbReference type="ChEBI" id="CHEBI:49883"/>
    </ligand>
</feature>
<dbReference type="InterPro" id="IPR043693">
    <property type="entry name" value="UbiV"/>
</dbReference>
<dbReference type="RefSeq" id="WP_184266238.1">
    <property type="nucleotide sequence ID" value="NZ_JACIIX010000022.1"/>
</dbReference>
<organism evidence="2 3">
    <name type="scientific">Novispirillum itersonii</name>
    <name type="common">Aquaspirillum itersonii</name>
    <dbReference type="NCBI Taxonomy" id="189"/>
    <lineage>
        <taxon>Bacteria</taxon>
        <taxon>Pseudomonadati</taxon>
        <taxon>Pseudomonadota</taxon>
        <taxon>Alphaproteobacteria</taxon>
        <taxon>Rhodospirillales</taxon>
        <taxon>Novispirillaceae</taxon>
        <taxon>Novispirillum</taxon>
    </lineage>
</organism>
<dbReference type="Pfam" id="PF01136">
    <property type="entry name" value="Peptidase_U32"/>
    <property type="match status" value="1"/>
</dbReference>
<sequence>MMTVHLTLGPIQYNWSRDRRLAFYQEIAASAVDTVVLGETVCFRRTPFLREAIAEEATLLLEAGKRVVMSTLALAVSAAERADVAALCGQAELLTEANDAGALYHLRGRPHWAGPFLNTYSPGTVAVLAANGAEQVCLPWELSLDSIRHIGRDAAGLRLEAPVFGRVPLAISARCYHARVHGLSKDGCQYVCDRDPAGMTVETLEGADFLRVNGVQTLSGAVHAAIHEVPGLLAAGVESLRLMPEAGDMRAVIAAFRAVTEGQHSLMEAEQEIRAATGGEVLCNGFLHGVDGTAWVDSTAA</sequence>
<dbReference type="GO" id="GO:0051539">
    <property type="term" value="F:4 iron, 4 sulfur cluster binding"/>
    <property type="evidence" value="ECO:0007669"/>
    <property type="project" value="UniProtKB-UniRule"/>
</dbReference>
<comment type="caution">
    <text evidence="2">The sequence shown here is derived from an EMBL/GenBank/DDBJ whole genome shotgun (WGS) entry which is preliminary data.</text>
</comment>
<dbReference type="Proteomes" id="UP000544872">
    <property type="component" value="Unassembled WGS sequence"/>
</dbReference>
<keyword evidence="1" id="KW-0408">Iron</keyword>
<dbReference type="EMBL" id="JACIIX010000022">
    <property type="protein sequence ID" value="MBB6212369.1"/>
    <property type="molecule type" value="Genomic_DNA"/>
</dbReference>
<dbReference type="UniPathway" id="UPA00232"/>
<keyword evidence="3" id="KW-1185">Reference proteome</keyword>